<dbReference type="InterPro" id="IPR054593">
    <property type="entry name" value="Beta-mannosidase-like_N2"/>
</dbReference>
<evidence type="ECO:0000313" key="6">
    <source>
        <dbReference type="EMBL" id="GGK84847.1"/>
    </source>
</evidence>
<keyword evidence="4" id="KW-0326">Glycosidase</keyword>
<organism evidence="6 7">
    <name type="scientific">Sphaerisporangium melleum</name>
    <dbReference type="NCBI Taxonomy" id="321316"/>
    <lineage>
        <taxon>Bacteria</taxon>
        <taxon>Bacillati</taxon>
        <taxon>Actinomycetota</taxon>
        <taxon>Actinomycetes</taxon>
        <taxon>Streptosporangiales</taxon>
        <taxon>Streptosporangiaceae</taxon>
        <taxon>Sphaerisporangium</taxon>
    </lineage>
</organism>
<dbReference type="RefSeq" id="WP_189163608.1">
    <property type="nucleotide sequence ID" value="NZ_BMNT01000014.1"/>
</dbReference>
<dbReference type="Gene3D" id="3.20.20.80">
    <property type="entry name" value="Glycosidases"/>
    <property type="match status" value="1"/>
</dbReference>
<name>A0A917VJ25_9ACTN</name>
<evidence type="ECO:0000256" key="1">
    <source>
        <dbReference type="ARBA" id="ARBA00000829"/>
    </source>
</evidence>
<dbReference type="FunFam" id="3.20.20.80:FF:000050">
    <property type="entry name" value="Beta-mannosidase B"/>
    <property type="match status" value="1"/>
</dbReference>
<proteinExistence type="predicted"/>
<dbReference type="InterPro" id="IPR036156">
    <property type="entry name" value="Beta-gal/glucu_dom_sf"/>
</dbReference>
<dbReference type="SUPFAM" id="SSF49303">
    <property type="entry name" value="beta-Galactosidase/glucuronidase domain"/>
    <property type="match status" value="1"/>
</dbReference>
<dbReference type="InterPro" id="IPR050887">
    <property type="entry name" value="Beta-mannosidase_GH2"/>
</dbReference>
<sequence>MYRPLHDGWTLTAVSDEVDIAGIPAAVPGCVHTDLLAAGLIDDPYLDDNESRLTWIGRTTWAYETTFDWSGAQDAERVDLVCAGLDTVATLHLNGAEVGATANMHRSYRFPVRDLLREGANTLRVVFTSPYTYAEGQRARLGDRPGAYDEPYQFIRKMACNFGWDWGPTLVTSGIWRPIGLHAWDGARLSAVRPQVTAEGRDGRVEAHVTVERADGDGPAAPLAVTASVAGVSARALLAPGEREAVLTLKVPEPELWWPRGHGGRPLYPLEVRLAEETASGASAEGAPLDSWRRRVGFRAVRLDRSGDGFTLVVNDVPVFARGVNWIPDDCFPARVTRERLVRRLDQACEAGVNLVRVWGGGLYESDDFYELCDRRGLLVWQDFPFACAAYPEEEPFASEVEAEARDNITRLAPHPSLVLWNGNNENIEGFADWGWRDRLGGRTWGAGFYFDLLPRLVAELDPARPYWPGSPYSGSPELPPNDPARGTVHIWDVWNREDYLRYAAYRPRFVAEYGFQGPPAYATLRRALSDDPLTPASPGLAHHQKAVDGAEKLMRGLRAHLPAPATFDDWHYLTQLNQARAIAFGIERFRALAPHCMGSVVWQLNDCWPVVSWSAVDGDGRRKPLWYALRRAYADRLLTFQDGALVLVNDAPGEWAGELAVTRRGLGGEPLAEERLAVAVPARGTLPVRLPARLAEPGDAAKELLTARLEGHTALRFFAEDTEAALPEAEFDAVAEPVAGGARVTVTARTLVRELALFPDRLDPAAEVDDMLRTLLPGESVTFTVRSPGGLDLAALTAHPVLRCVNEPRP</sequence>
<comment type="catalytic activity">
    <reaction evidence="1">
        <text>Hydrolysis of terminal, non-reducing beta-D-mannose residues in beta-D-mannosides.</text>
        <dbReference type="EC" id="3.2.1.25"/>
    </reaction>
</comment>
<dbReference type="AlphaFoldDB" id="A0A917VJ25"/>
<dbReference type="InterPro" id="IPR008979">
    <property type="entry name" value="Galactose-bd-like_sf"/>
</dbReference>
<evidence type="ECO:0000313" key="7">
    <source>
        <dbReference type="Proteomes" id="UP000645217"/>
    </source>
</evidence>
<comment type="caution">
    <text evidence="6">The sequence shown here is derived from an EMBL/GenBank/DDBJ whole genome shotgun (WGS) entry which is preliminary data.</text>
</comment>
<evidence type="ECO:0000256" key="4">
    <source>
        <dbReference type="ARBA" id="ARBA00023295"/>
    </source>
</evidence>
<reference evidence="6" key="2">
    <citation type="submission" date="2020-09" db="EMBL/GenBank/DDBJ databases">
        <authorList>
            <person name="Sun Q."/>
            <person name="Ohkuma M."/>
        </authorList>
    </citation>
    <scope>NUCLEOTIDE SEQUENCE</scope>
    <source>
        <strain evidence="6">JCM 13064</strain>
    </source>
</reference>
<dbReference type="SUPFAM" id="SSF51445">
    <property type="entry name" value="(Trans)glycosidases"/>
    <property type="match status" value="1"/>
</dbReference>
<evidence type="ECO:0000259" key="5">
    <source>
        <dbReference type="Pfam" id="PF22666"/>
    </source>
</evidence>
<gene>
    <name evidence="6" type="ORF">GCM10007964_29120</name>
</gene>
<dbReference type="Gene3D" id="2.60.120.260">
    <property type="entry name" value="Galactose-binding domain-like"/>
    <property type="match status" value="1"/>
</dbReference>
<dbReference type="PANTHER" id="PTHR43730">
    <property type="entry name" value="BETA-MANNOSIDASE"/>
    <property type="match status" value="1"/>
</dbReference>
<dbReference type="EMBL" id="BMNT01000014">
    <property type="protein sequence ID" value="GGK84847.1"/>
    <property type="molecule type" value="Genomic_DNA"/>
</dbReference>
<keyword evidence="7" id="KW-1185">Reference proteome</keyword>
<evidence type="ECO:0000256" key="3">
    <source>
        <dbReference type="ARBA" id="ARBA00022801"/>
    </source>
</evidence>
<dbReference type="GO" id="GO:0006516">
    <property type="term" value="P:glycoprotein catabolic process"/>
    <property type="evidence" value="ECO:0007669"/>
    <property type="project" value="TreeGrafter"/>
</dbReference>
<reference evidence="6" key="1">
    <citation type="journal article" date="2014" name="Int. J. Syst. Evol. Microbiol.">
        <title>Complete genome sequence of Corynebacterium casei LMG S-19264T (=DSM 44701T), isolated from a smear-ripened cheese.</title>
        <authorList>
            <consortium name="US DOE Joint Genome Institute (JGI-PGF)"/>
            <person name="Walter F."/>
            <person name="Albersmeier A."/>
            <person name="Kalinowski J."/>
            <person name="Ruckert C."/>
        </authorList>
    </citation>
    <scope>NUCLEOTIDE SEQUENCE</scope>
    <source>
        <strain evidence="6">JCM 13064</strain>
    </source>
</reference>
<evidence type="ECO:0000256" key="2">
    <source>
        <dbReference type="ARBA" id="ARBA00012754"/>
    </source>
</evidence>
<dbReference type="InterPro" id="IPR013783">
    <property type="entry name" value="Ig-like_fold"/>
</dbReference>
<keyword evidence="3" id="KW-0378">Hydrolase</keyword>
<dbReference type="GO" id="GO:0004567">
    <property type="term" value="F:beta-mannosidase activity"/>
    <property type="evidence" value="ECO:0007669"/>
    <property type="project" value="UniProtKB-EC"/>
</dbReference>
<dbReference type="EC" id="3.2.1.25" evidence="2"/>
<dbReference type="Gene3D" id="2.60.40.10">
    <property type="entry name" value="Immunoglobulins"/>
    <property type="match status" value="1"/>
</dbReference>
<dbReference type="InterPro" id="IPR017853">
    <property type="entry name" value="GH"/>
</dbReference>
<dbReference type="GO" id="GO:0005975">
    <property type="term" value="P:carbohydrate metabolic process"/>
    <property type="evidence" value="ECO:0007669"/>
    <property type="project" value="UniProtKB-ARBA"/>
</dbReference>
<dbReference type="SUPFAM" id="SSF49785">
    <property type="entry name" value="Galactose-binding domain-like"/>
    <property type="match status" value="1"/>
</dbReference>
<accession>A0A917VJ25</accession>
<dbReference type="Proteomes" id="UP000645217">
    <property type="component" value="Unassembled WGS sequence"/>
</dbReference>
<dbReference type="Pfam" id="PF22666">
    <property type="entry name" value="Glyco_hydro_2_N2"/>
    <property type="match status" value="1"/>
</dbReference>
<protein>
    <recommendedName>
        <fullName evidence="2">beta-mannosidase</fullName>
        <ecNumber evidence="2">3.2.1.25</ecNumber>
    </recommendedName>
</protein>
<dbReference type="PANTHER" id="PTHR43730:SF1">
    <property type="entry name" value="BETA-MANNOSIDASE"/>
    <property type="match status" value="1"/>
</dbReference>
<feature type="domain" description="Beta-mannosidase-like galactose-binding" evidence="5">
    <location>
        <begin position="9"/>
        <end position="177"/>
    </location>
</feature>